<keyword evidence="5" id="KW-0805">Transcription regulation</keyword>
<protein>
    <recommendedName>
        <fullName evidence="13">NAC domain-containing protein</fullName>
    </recommendedName>
</protein>
<dbReference type="PANTHER" id="PTHR31744:SF216">
    <property type="entry name" value="NAC TRANSCRIPTION FACTOR"/>
    <property type="match status" value="1"/>
</dbReference>
<dbReference type="Pfam" id="PF02365">
    <property type="entry name" value="NAM"/>
    <property type="match status" value="1"/>
</dbReference>
<evidence type="ECO:0000256" key="10">
    <source>
        <dbReference type="ARBA" id="ARBA00023242"/>
    </source>
</evidence>
<dbReference type="GO" id="GO:0006355">
    <property type="term" value="P:regulation of DNA-templated transcription"/>
    <property type="evidence" value="ECO:0007669"/>
    <property type="project" value="UniProtKB-ARBA"/>
</dbReference>
<dbReference type="Proteomes" id="UP001603857">
    <property type="component" value="Unassembled WGS sequence"/>
</dbReference>
<dbReference type="EMBL" id="JBGMDY010000004">
    <property type="protein sequence ID" value="KAL2336320.1"/>
    <property type="molecule type" value="Genomic_DNA"/>
</dbReference>
<evidence type="ECO:0000313" key="15">
    <source>
        <dbReference type="Proteomes" id="UP001603857"/>
    </source>
</evidence>
<dbReference type="Gene3D" id="2.170.150.80">
    <property type="entry name" value="NAC domain"/>
    <property type="match status" value="1"/>
</dbReference>
<evidence type="ECO:0000256" key="9">
    <source>
        <dbReference type="ARBA" id="ARBA00023163"/>
    </source>
</evidence>
<keyword evidence="10" id="KW-0539">Nucleus</keyword>
<dbReference type="SUPFAM" id="SSF101941">
    <property type="entry name" value="NAC domain"/>
    <property type="match status" value="1"/>
</dbReference>
<evidence type="ECO:0000256" key="4">
    <source>
        <dbReference type="ARBA" id="ARBA00022989"/>
    </source>
</evidence>
<reference evidence="14 15" key="1">
    <citation type="submission" date="2024-08" db="EMBL/GenBank/DDBJ databases">
        <title>Insights into the chromosomal genome structure of Flemingia macrophylla.</title>
        <authorList>
            <person name="Ding Y."/>
            <person name="Zhao Y."/>
            <person name="Bi W."/>
            <person name="Wu M."/>
            <person name="Zhao G."/>
            <person name="Gong Y."/>
            <person name="Li W."/>
            <person name="Zhang P."/>
        </authorList>
    </citation>
    <scope>NUCLEOTIDE SEQUENCE [LARGE SCALE GENOMIC DNA]</scope>
    <source>
        <strain evidence="14">DYQJB</strain>
        <tissue evidence="14">Leaf</tissue>
    </source>
</reference>
<dbReference type="GO" id="GO:0005634">
    <property type="term" value="C:nucleus"/>
    <property type="evidence" value="ECO:0007669"/>
    <property type="project" value="UniProtKB-SubCell"/>
</dbReference>
<evidence type="ECO:0000313" key="14">
    <source>
        <dbReference type="EMBL" id="KAL2336320.1"/>
    </source>
</evidence>
<dbReference type="PROSITE" id="PS51005">
    <property type="entry name" value="NAC"/>
    <property type="match status" value="1"/>
</dbReference>
<keyword evidence="6" id="KW-0238">DNA-binding</keyword>
<dbReference type="InterPro" id="IPR003441">
    <property type="entry name" value="NAC-dom"/>
</dbReference>
<dbReference type="GO" id="GO:0000976">
    <property type="term" value="F:transcription cis-regulatory region binding"/>
    <property type="evidence" value="ECO:0007669"/>
    <property type="project" value="UniProtKB-ARBA"/>
</dbReference>
<feature type="compositionally biased region" description="Basic and acidic residues" evidence="11">
    <location>
        <begin position="165"/>
        <end position="180"/>
    </location>
</feature>
<accession>A0ABD1MMM4</accession>
<keyword evidence="9" id="KW-0804">Transcription</keyword>
<comment type="caution">
    <text evidence="14">The sequence shown here is derived from an EMBL/GenBank/DDBJ whole genome shotgun (WGS) entry which is preliminary data.</text>
</comment>
<evidence type="ECO:0000256" key="6">
    <source>
        <dbReference type="ARBA" id="ARBA00023125"/>
    </source>
</evidence>
<feature type="domain" description="NAC" evidence="13">
    <location>
        <begin position="14"/>
        <end position="161"/>
    </location>
</feature>
<keyword evidence="8" id="KW-0010">Activator</keyword>
<gene>
    <name evidence="14" type="ORF">Fmac_010766</name>
</gene>
<organism evidence="14 15">
    <name type="scientific">Flemingia macrophylla</name>
    <dbReference type="NCBI Taxonomy" id="520843"/>
    <lineage>
        <taxon>Eukaryota</taxon>
        <taxon>Viridiplantae</taxon>
        <taxon>Streptophyta</taxon>
        <taxon>Embryophyta</taxon>
        <taxon>Tracheophyta</taxon>
        <taxon>Spermatophyta</taxon>
        <taxon>Magnoliopsida</taxon>
        <taxon>eudicotyledons</taxon>
        <taxon>Gunneridae</taxon>
        <taxon>Pentapetalae</taxon>
        <taxon>rosids</taxon>
        <taxon>fabids</taxon>
        <taxon>Fabales</taxon>
        <taxon>Fabaceae</taxon>
        <taxon>Papilionoideae</taxon>
        <taxon>50 kb inversion clade</taxon>
        <taxon>NPAAA clade</taxon>
        <taxon>indigoferoid/millettioid clade</taxon>
        <taxon>Phaseoleae</taxon>
        <taxon>Flemingia</taxon>
    </lineage>
</organism>
<evidence type="ECO:0000256" key="8">
    <source>
        <dbReference type="ARBA" id="ARBA00023159"/>
    </source>
</evidence>
<keyword evidence="7 12" id="KW-0472">Membrane</keyword>
<evidence type="ECO:0000256" key="5">
    <source>
        <dbReference type="ARBA" id="ARBA00023015"/>
    </source>
</evidence>
<sequence length="454" mass="51765">METMEQIVSMLGYIPVGYRFRPTDEELVDYYLRHKLLHDHFAVHIFPDIDLCKVEPWDVPARSVIKSDDPEWFFFSPVDYKYQHSKRLNRRTEHGYWKTTGRDRTIKEAGSKNVIGTKKTLVFHVGRVPGGFNSNWVIHEYHDKTFPESQRTFVLCRLMKKADKKTKGENEAPRINEGEPSRLVIPDYENPETEEEIPLVGPLSESDIEALYQAMQESPTGQESFFSNFRNDNQMQSPLEATDDEIQFVNSLLAADVVTNEESRHHFLNSSTQPKSLKMVYNEIGSSNTNAKVVSNLHDNVHFGEYTTSEIFESSYDAVRGGTSRIASNHEAKIQKAQSIIQDDFGAVETSSCDSNTDNFMLQKNVTRRIRKQMKTSKNAVSQVEALKKLGTVRSEKNVKIVPNQSSDVNKNGSFIYMEPIPPNQSLFPRSVCLVNVVVGILLLIVISWEVLSC</sequence>
<evidence type="ECO:0000256" key="2">
    <source>
        <dbReference type="ARBA" id="ARBA00004167"/>
    </source>
</evidence>
<feature type="region of interest" description="Disordered" evidence="11">
    <location>
        <begin position="165"/>
        <end position="184"/>
    </location>
</feature>
<evidence type="ECO:0000256" key="1">
    <source>
        <dbReference type="ARBA" id="ARBA00004123"/>
    </source>
</evidence>
<evidence type="ECO:0000256" key="12">
    <source>
        <dbReference type="SAM" id="Phobius"/>
    </source>
</evidence>
<keyword evidence="15" id="KW-1185">Reference proteome</keyword>
<dbReference type="GO" id="GO:0016020">
    <property type="term" value="C:membrane"/>
    <property type="evidence" value="ECO:0007669"/>
    <property type="project" value="UniProtKB-SubCell"/>
</dbReference>
<evidence type="ECO:0000259" key="13">
    <source>
        <dbReference type="PROSITE" id="PS51005"/>
    </source>
</evidence>
<name>A0ABD1MMM4_9FABA</name>
<evidence type="ECO:0000256" key="7">
    <source>
        <dbReference type="ARBA" id="ARBA00023136"/>
    </source>
</evidence>
<evidence type="ECO:0000256" key="3">
    <source>
        <dbReference type="ARBA" id="ARBA00022692"/>
    </source>
</evidence>
<dbReference type="InterPro" id="IPR036093">
    <property type="entry name" value="NAC_dom_sf"/>
</dbReference>
<dbReference type="PANTHER" id="PTHR31744">
    <property type="entry name" value="PROTEIN CUP-SHAPED COTYLEDON 2-RELATED"/>
    <property type="match status" value="1"/>
</dbReference>
<keyword evidence="4 12" id="KW-1133">Transmembrane helix</keyword>
<comment type="subcellular location">
    <subcellularLocation>
        <location evidence="2">Membrane</location>
        <topology evidence="2">Single-pass membrane protein</topology>
    </subcellularLocation>
    <subcellularLocation>
        <location evidence="1">Nucleus</location>
    </subcellularLocation>
</comment>
<proteinExistence type="predicted"/>
<feature type="transmembrane region" description="Helical" evidence="12">
    <location>
        <begin position="434"/>
        <end position="452"/>
    </location>
</feature>
<evidence type="ECO:0000256" key="11">
    <source>
        <dbReference type="SAM" id="MobiDB-lite"/>
    </source>
</evidence>
<dbReference type="AlphaFoldDB" id="A0ABD1MMM4"/>
<keyword evidence="3 12" id="KW-0812">Transmembrane</keyword>